<dbReference type="Gene3D" id="3.80.10.10">
    <property type="entry name" value="Ribonuclease Inhibitor"/>
    <property type="match status" value="2"/>
</dbReference>
<dbReference type="PANTHER" id="PTHR47186">
    <property type="entry name" value="LEUCINE-RICH REPEAT-CONTAINING PROTEIN 57"/>
    <property type="match status" value="1"/>
</dbReference>
<dbReference type="OrthoDB" id="1002095at2759"/>
<evidence type="ECO:0000259" key="2">
    <source>
        <dbReference type="Pfam" id="PF23286"/>
    </source>
</evidence>
<protein>
    <recommendedName>
        <fullName evidence="2">Disease resistance protein RPS4B/Roq1-like leucine-rich repeats domain-containing protein</fullName>
    </recommendedName>
</protein>
<dbReference type="InterPro" id="IPR058546">
    <property type="entry name" value="RPS4B/Roq1-like_LRR"/>
</dbReference>
<name>A0A1R3J0Z8_9ROSI</name>
<evidence type="ECO:0000256" key="1">
    <source>
        <dbReference type="ARBA" id="ARBA00022821"/>
    </source>
</evidence>
<dbReference type="Pfam" id="PF23286">
    <property type="entry name" value="LRR_13"/>
    <property type="match status" value="1"/>
</dbReference>
<feature type="domain" description="Disease resistance protein RPS4B/Roq1-like leucine-rich repeats" evidence="2">
    <location>
        <begin position="60"/>
        <end position="247"/>
    </location>
</feature>
<dbReference type="SUPFAM" id="SSF52058">
    <property type="entry name" value="L domain-like"/>
    <property type="match status" value="1"/>
</dbReference>
<keyword evidence="1" id="KW-0611">Plant defense</keyword>
<organism evidence="3 4">
    <name type="scientific">Corchorus olitorius</name>
    <dbReference type="NCBI Taxonomy" id="93759"/>
    <lineage>
        <taxon>Eukaryota</taxon>
        <taxon>Viridiplantae</taxon>
        <taxon>Streptophyta</taxon>
        <taxon>Embryophyta</taxon>
        <taxon>Tracheophyta</taxon>
        <taxon>Spermatophyta</taxon>
        <taxon>Magnoliopsida</taxon>
        <taxon>eudicotyledons</taxon>
        <taxon>Gunneridae</taxon>
        <taxon>Pentapetalae</taxon>
        <taxon>rosids</taxon>
        <taxon>malvids</taxon>
        <taxon>Malvales</taxon>
        <taxon>Malvaceae</taxon>
        <taxon>Grewioideae</taxon>
        <taxon>Apeibeae</taxon>
        <taxon>Corchorus</taxon>
    </lineage>
</organism>
<comment type="caution">
    <text evidence="3">The sequence shown here is derived from an EMBL/GenBank/DDBJ whole genome shotgun (WGS) entry which is preliminary data.</text>
</comment>
<dbReference type="InterPro" id="IPR032675">
    <property type="entry name" value="LRR_dom_sf"/>
</dbReference>
<accession>A0A1R3J0Z8</accession>
<dbReference type="PANTHER" id="PTHR47186:SF63">
    <property type="entry name" value="C-JID DOMAIN-CONTAINING PROTEIN"/>
    <property type="match status" value="1"/>
</dbReference>
<reference evidence="4" key="1">
    <citation type="submission" date="2013-09" db="EMBL/GenBank/DDBJ databases">
        <title>Corchorus olitorius genome sequencing.</title>
        <authorList>
            <person name="Alam M."/>
            <person name="Haque M.S."/>
            <person name="Islam M.S."/>
            <person name="Emdad E.M."/>
            <person name="Islam M.M."/>
            <person name="Ahmed B."/>
            <person name="Halim A."/>
            <person name="Hossen Q.M.M."/>
            <person name="Hossain M.Z."/>
            <person name="Ahmed R."/>
            <person name="Khan M.M."/>
            <person name="Islam R."/>
            <person name="Rashid M.M."/>
            <person name="Khan S.A."/>
            <person name="Rahman M.S."/>
            <person name="Alam M."/>
            <person name="Yahiya A.S."/>
            <person name="Khan M.S."/>
            <person name="Azam M.S."/>
            <person name="Haque T."/>
            <person name="Lashkar M.Z.H."/>
            <person name="Akhand A.I."/>
            <person name="Morshed G."/>
            <person name="Roy S."/>
            <person name="Uddin K.S."/>
            <person name="Rabeya T."/>
            <person name="Hossain A.S."/>
            <person name="Chowdhury A."/>
            <person name="Snigdha A.R."/>
            <person name="Mortoza M.S."/>
            <person name="Matin S.A."/>
            <person name="Hoque S.M.E."/>
            <person name="Islam M.K."/>
            <person name="Roy D.K."/>
            <person name="Haider R."/>
            <person name="Moosa M.M."/>
            <person name="Elias S.M."/>
            <person name="Hasan A.M."/>
            <person name="Jahan S."/>
            <person name="Shafiuddin M."/>
            <person name="Mahmood N."/>
            <person name="Shommy N.S."/>
        </authorList>
    </citation>
    <scope>NUCLEOTIDE SEQUENCE [LARGE SCALE GENOMIC DNA]</scope>
    <source>
        <strain evidence="4">cv. O-4</strain>
    </source>
</reference>
<gene>
    <name evidence="3" type="ORF">COLO4_20242</name>
</gene>
<dbReference type="Proteomes" id="UP000187203">
    <property type="component" value="Unassembled WGS sequence"/>
</dbReference>
<dbReference type="AlphaFoldDB" id="A0A1R3J0Z8"/>
<evidence type="ECO:0000313" key="4">
    <source>
        <dbReference type="Proteomes" id="UP000187203"/>
    </source>
</evidence>
<dbReference type="EMBL" id="AWUE01017056">
    <property type="protein sequence ID" value="OMO88504.1"/>
    <property type="molecule type" value="Genomic_DNA"/>
</dbReference>
<keyword evidence="4" id="KW-1185">Reference proteome</keyword>
<evidence type="ECO:0000313" key="3">
    <source>
        <dbReference type="EMBL" id="OMO88504.1"/>
    </source>
</evidence>
<proteinExistence type="predicted"/>
<sequence>MNLVETPNFARLLSLERLELEGCSSLVEVDESIGHLEKLVFLNLVNCNNLRDLPNSICNLRSLETMNFRGCLKVCSLPEHLGNLEALRKLVISGSAIKELPTSIGLLKNLGHLSIAELKEALPIPSKSWFSFFSSWVSDSPKRATSSSLVLPSTFIHLTSLRKLNLCDRNFLDNEISIDFRNFKFLSSLNLGGNNFCNLPAGISNHPKLVNLKLNDCKNLQSLEELPPNLWMLEAKQCTSIERHPSLADIVIV</sequence>
<dbReference type="STRING" id="93759.A0A1R3J0Z8"/>